<dbReference type="WBParaSite" id="PDA_v2.g13228.t1">
    <property type="protein sequence ID" value="PDA_v2.g13228.t1"/>
    <property type="gene ID" value="PDA_v2.g13228"/>
</dbReference>
<dbReference type="AlphaFoldDB" id="A0A914P5N2"/>
<keyword evidence="4 5" id="KW-0472">Membrane</keyword>
<evidence type="ECO:0000256" key="4">
    <source>
        <dbReference type="ARBA" id="ARBA00023136"/>
    </source>
</evidence>
<comment type="subcellular location">
    <subcellularLocation>
        <location evidence="1">Membrane</location>
        <topology evidence="1">Multi-pass membrane protein</topology>
    </subcellularLocation>
</comment>
<organism evidence="6 7">
    <name type="scientific">Panagrolaimus davidi</name>
    <dbReference type="NCBI Taxonomy" id="227884"/>
    <lineage>
        <taxon>Eukaryota</taxon>
        <taxon>Metazoa</taxon>
        <taxon>Ecdysozoa</taxon>
        <taxon>Nematoda</taxon>
        <taxon>Chromadorea</taxon>
        <taxon>Rhabditida</taxon>
        <taxon>Tylenchina</taxon>
        <taxon>Panagrolaimomorpha</taxon>
        <taxon>Panagrolaimoidea</taxon>
        <taxon>Panagrolaimidae</taxon>
        <taxon>Panagrolaimus</taxon>
    </lineage>
</organism>
<sequence>MEMNESSEICKEAGDIHFSLLYNIVLGFVILFNFIALPLLANTFVFLLKTGKICFNLRLFLVNITIALIVRALLTSYRAFNRIFHALTVTNPCEFTATIYECSFESFLQAIPYAVPFYSFPMIAAERLTATVFRKLYEHFLFRILVCLGILGNELF</sequence>
<evidence type="ECO:0000313" key="7">
    <source>
        <dbReference type="WBParaSite" id="PDA_v2.g13228.t1"/>
    </source>
</evidence>
<feature type="transmembrane region" description="Helical" evidence="5">
    <location>
        <begin position="20"/>
        <end position="48"/>
    </location>
</feature>
<dbReference type="InterPro" id="IPR019408">
    <property type="entry name" value="7TM_GPCR_serpentine_rcpt_Srab"/>
</dbReference>
<dbReference type="GO" id="GO:0016020">
    <property type="term" value="C:membrane"/>
    <property type="evidence" value="ECO:0007669"/>
    <property type="project" value="UniProtKB-SubCell"/>
</dbReference>
<keyword evidence="2 5" id="KW-0812">Transmembrane</keyword>
<evidence type="ECO:0000313" key="6">
    <source>
        <dbReference type="Proteomes" id="UP000887578"/>
    </source>
</evidence>
<feature type="transmembrane region" description="Helical" evidence="5">
    <location>
        <begin position="55"/>
        <end position="74"/>
    </location>
</feature>
<keyword evidence="6" id="KW-1185">Reference proteome</keyword>
<name>A0A914P5N2_9BILA</name>
<dbReference type="Proteomes" id="UP000887578">
    <property type="component" value="Unplaced"/>
</dbReference>
<evidence type="ECO:0000256" key="1">
    <source>
        <dbReference type="ARBA" id="ARBA00004141"/>
    </source>
</evidence>
<evidence type="ECO:0000256" key="5">
    <source>
        <dbReference type="SAM" id="Phobius"/>
    </source>
</evidence>
<keyword evidence="3 5" id="KW-1133">Transmembrane helix</keyword>
<evidence type="ECO:0000256" key="3">
    <source>
        <dbReference type="ARBA" id="ARBA00022989"/>
    </source>
</evidence>
<evidence type="ECO:0000256" key="2">
    <source>
        <dbReference type="ARBA" id="ARBA00022692"/>
    </source>
</evidence>
<reference evidence="7" key="1">
    <citation type="submission" date="2022-11" db="UniProtKB">
        <authorList>
            <consortium name="WormBaseParasite"/>
        </authorList>
    </citation>
    <scope>IDENTIFICATION</scope>
</reference>
<accession>A0A914P5N2</accession>
<protein>
    <submittedName>
        <fullName evidence="7">G-protein coupled receptors family 1 profile domain-containing protein</fullName>
    </submittedName>
</protein>
<dbReference type="Pfam" id="PF10292">
    <property type="entry name" value="7TM_GPCR_Srab"/>
    <property type="match status" value="1"/>
</dbReference>
<proteinExistence type="predicted"/>